<evidence type="ECO:0000256" key="1">
    <source>
        <dbReference type="SAM" id="MobiDB-lite"/>
    </source>
</evidence>
<dbReference type="EMBL" id="BGPR01002440">
    <property type="protein sequence ID" value="GBM73465.1"/>
    <property type="molecule type" value="Genomic_DNA"/>
</dbReference>
<dbReference type="AlphaFoldDB" id="A0A4Y2I782"/>
<gene>
    <name evidence="2" type="ORF">AVEN_189132_1</name>
</gene>
<keyword evidence="3" id="KW-1185">Reference proteome</keyword>
<proteinExistence type="predicted"/>
<sequence length="178" mass="20111">MTVQQFPKTPTECLTLATKLFKIQESSEQSAFVNNEPTMVTRSNFSPGQSTFIHRPQNSFFRPNFQNFSRARPNNFANPHSNTSMYQRFRPNHNTHFQNRLPSSPCRICTRQGIPNAYHWTQLCPLRQPQFTCDLPITNSSVSQCTGNSDISSQVTNGSENTASDRQNPSTEASGPVH</sequence>
<evidence type="ECO:0000313" key="3">
    <source>
        <dbReference type="Proteomes" id="UP000499080"/>
    </source>
</evidence>
<reference evidence="2 3" key="1">
    <citation type="journal article" date="2019" name="Sci. Rep.">
        <title>Orb-weaving spider Araneus ventricosus genome elucidates the spidroin gene catalogue.</title>
        <authorList>
            <person name="Kono N."/>
            <person name="Nakamura H."/>
            <person name="Ohtoshi R."/>
            <person name="Moran D.A.P."/>
            <person name="Shinohara A."/>
            <person name="Yoshida Y."/>
            <person name="Fujiwara M."/>
            <person name="Mori M."/>
            <person name="Tomita M."/>
            <person name="Arakawa K."/>
        </authorList>
    </citation>
    <scope>NUCLEOTIDE SEQUENCE [LARGE SCALE GENOMIC DNA]</scope>
</reference>
<protein>
    <submittedName>
        <fullName evidence="2">Uncharacterized protein</fullName>
    </submittedName>
</protein>
<accession>A0A4Y2I782</accession>
<feature type="region of interest" description="Disordered" evidence="1">
    <location>
        <begin position="141"/>
        <end position="178"/>
    </location>
</feature>
<name>A0A4Y2I782_ARAVE</name>
<organism evidence="2 3">
    <name type="scientific">Araneus ventricosus</name>
    <name type="common">Orbweaver spider</name>
    <name type="synonym">Epeira ventricosa</name>
    <dbReference type="NCBI Taxonomy" id="182803"/>
    <lineage>
        <taxon>Eukaryota</taxon>
        <taxon>Metazoa</taxon>
        <taxon>Ecdysozoa</taxon>
        <taxon>Arthropoda</taxon>
        <taxon>Chelicerata</taxon>
        <taxon>Arachnida</taxon>
        <taxon>Araneae</taxon>
        <taxon>Araneomorphae</taxon>
        <taxon>Entelegynae</taxon>
        <taxon>Araneoidea</taxon>
        <taxon>Araneidae</taxon>
        <taxon>Araneus</taxon>
    </lineage>
</organism>
<comment type="caution">
    <text evidence="2">The sequence shown here is derived from an EMBL/GenBank/DDBJ whole genome shotgun (WGS) entry which is preliminary data.</text>
</comment>
<evidence type="ECO:0000313" key="2">
    <source>
        <dbReference type="EMBL" id="GBM73465.1"/>
    </source>
</evidence>
<dbReference type="Proteomes" id="UP000499080">
    <property type="component" value="Unassembled WGS sequence"/>
</dbReference>